<dbReference type="GO" id="GO:0032259">
    <property type="term" value="P:methylation"/>
    <property type="evidence" value="ECO:0007669"/>
    <property type="project" value="UniProtKB-KW"/>
</dbReference>
<evidence type="ECO:0000313" key="3">
    <source>
        <dbReference type="Proteomes" id="UP000236291"/>
    </source>
</evidence>
<gene>
    <name evidence="2" type="ORF">L195_g036666</name>
</gene>
<protein>
    <submittedName>
        <fullName evidence="2">Histone-lysine N-methyltransferase SUVR5-like protein</fullName>
    </submittedName>
</protein>
<organism evidence="2 3">
    <name type="scientific">Trifolium pratense</name>
    <name type="common">Red clover</name>
    <dbReference type="NCBI Taxonomy" id="57577"/>
    <lineage>
        <taxon>Eukaryota</taxon>
        <taxon>Viridiplantae</taxon>
        <taxon>Streptophyta</taxon>
        <taxon>Embryophyta</taxon>
        <taxon>Tracheophyta</taxon>
        <taxon>Spermatophyta</taxon>
        <taxon>Magnoliopsida</taxon>
        <taxon>eudicotyledons</taxon>
        <taxon>Gunneridae</taxon>
        <taxon>Pentapetalae</taxon>
        <taxon>rosids</taxon>
        <taxon>fabids</taxon>
        <taxon>Fabales</taxon>
        <taxon>Fabaceae</taxon>
        <taxon>Papilionoideae</taxon>
        <taxon>50 kb inversion clade</taxon>
        <taxon>NPAAA clade</taxon>
        <taxon>Hologalegina</taxon>
        <taxon>IRL clade</taxon>
        <taxon>Trifolieae</taxon>
        <taxon>Trifolium</taxon>
    </lineage>
</organism>
<dbReference type="PANTHER" id="PTHR47325">
    <property type="entry name" value="HISTONE-LYSINE N-METHYLTRANSFERASE SUVR5"/>
    <property type="match status" value="1"/>
</dbReference>
<sequence>MQQYIKANWKLHSYESWAERCKNANSAETIELLEEELNGSILWKDVRALWNAPVQLKLSSEWETWKHDVMKCFATFHSFSSNNGTQPEHASSSNSLRQASLQFGTQRPKLKTEELQLHFMSAHPAEFKLSIAPEHVTLSTDDDSQKLIEQGNEEAVRE</sequence>
<dbReference type="AlphaFoldDB" id="A0A2K3LQ52"/>
<dbReference type="PANTHER" id="PTHR47325:SF2">
    <property type="entry name" value="HISTONE-LYSINE N-METHYLTRANSFERASE SUVR5-LIKE PROTEIN"/>
    <property type="match status" value="1"/>
</dbReference>
<reference evidence="2 3" key="1">
    <citation type="journal article" date="2014" name="Am. J. Bot.">
        <title>Genome assembly and annotation for red clover (Trifolium pratense; Fabaceae).</title>
        <authorList>
            <person name="Istvanek J."/>
            <person name="Jaros M."/>
            <person name="Krenek A."/>
            <person name="Repkova J."/>
        </authorList>
    </citation>
    <scope>NUCLEOTIDE SEQUENCE [LARGE SCALE GENOMIC DNA]</scope>
    <source>
        <strain evidence="3">cv. Tatra</strain>
        <tissue evidence="2">Young leaves</tissue>
    </source>
</reference>
<reference evidence="2 3" key="2">
    <citation type="journal article" date="2017" name="Front. Plant Sci.">
        <title>Gene Classification and Mining of Molecular Markers Useful in Red Clover (Trifolium pratense) Breeding.</title>
        <authorList>
            <person name="Istvanek J."/>
            <person name="Dluhosova J."/>
            <person name="Dluhos P."/>
            <person name="Patkova L."/>
            <person name="Nedelnik J."/>
            <person name="Repkova J."/>
        </authorList>
    </citation>
    <scope>NUCLEOTIDE SEQUENCE [LARGE SCALE GENOMIC DNA]</scope>
    <source>
        <strain evidence="3">cv. Tatra</strain>
        <tissue evidence="2">Young leaves</tissue>
    </source>
</reference>
<keyword evidence="2" id="KW-0489">Methyltransferase</keyword>
<dbReference type="Proteomes" id="UP000236291">
    <property type="component" value="Unassembled WGS sequence"/>
</dbReference>
<proteinExistence type="predicted"/>
<feature type="region of interest" description="Disordered" evidence="1">
    <location>
        <begin position="136"/>
        <end position="158"/>
    </location>
</feature>
<keyword evidence="2" id="KW-0808">Transferase</keyword>
<evidence type="ECO:0000256" key="1">
    <source>
        <dbReference type="SAM" id="MobiDB-lite"/>
    </source>
</evidence>
<dbReference type="EMBL" id="ASHM01038376">
    <property type="protein sequence ID" value="PNX80660.1"/>
    <property type="molecule type" value="Genomic_DNA"/>
</dbReference>
<evidence type="ECO:0000313" key="2">
    <source>
        <dbReference type="EMBL" id="PNX80660.1"/>
    </source>
</evidence>
<comment type="caution">
    <text evidence="2">The sequence shown here is derived from an EMBL/GenBank/DDBJ whole genome shotgun (WGS) entry which is preliminary data.</text>
</comment>
<dbReference type="STRING" id="57577.A0A2K3LQ52"/>
<dbReference type="GO" id="GO:0008168">
    <property type="term" value="F:methyltransferase activity"/>
    <property type="evidence" value="ECO:0007669"/>
    <property type="project" value="UniProtKB-KW"/>
</dbReference>
<accession>A0A2K3LQ52</accession>
<name>A0A2K3LQ52_TRIPR</name>